<dbReference type="EMBL" id="NHON01000020">
    <property type="protein sequence ID" value="OWJ66724.1"/>
    <property type="molecule type" value="Genomic_DNA"/>
</dbReference>
<evidence type="ECO:0000313" key="3">
    <source>
        <dbReference type="Proteomes" id="UP000196655"/>
    </source>
</evidence>
<reference evidence="3" key="1">
    <citation type="submission" date="2017-05" db="EMBL/GenBank/DDBJ databases">
        <authorList>
            <person name="Macchi M."/>
            <person name="Festa S."/>
            <person name="Coppotelli B.M."/>
            <person name="Morelli I.S."/>
        </authorList>
    </citation>
    <scope>NUCLEOTIDE SEQUENCE [LARGE SCALE GENOMIC DNA]</scope>
    <source>
        <strain evidence="3">I</strain>
    </source>
</reference>
<evidence type="ECO:0000256" key="1">
    <source>
        <dbReference type="SAM" id="MobiDB-lite"/>
    </source>
</evidence>
<feature type="compositionally biased region" description="Polar residues" evidence="1">
    <location>
        <begin position="1"/>
        <end position="11"/>
    </location>
</feature>
<dbReference type="Proteomes" id="UP000196655">
    <property type="component" value="Unassembled WGS sequence"/>
</dbReference>
<accession>A0A211ZNI9</accession>
<comment type="caution">
    <text evidence="2">The sequence shown here is derived from an EMBL/GenBank/DDBJ whole genome shotgun (WGS) entry which is preliminary data.</text>
</comment>
<proteinExistence type="predicted"/>
<gene>
    <name evidence="2" type="ORF">BWR60_13125</name>
</gene>
<evidence type="ECO:0000313" key="2">
    <source>
        <dbReference type="EMBL" id="OWJ66724.1"/>
    </source>
</evidence>
<name>A0A211ZNI9_9PROT</name>
<protein>
    <submittedName>
        <fullName evidence="2">Uncharacterized protein</fullName>
    </submittedName>
</protein>
<feature type="compositionally biased region" description="Low complexity" evidence="1">
    <location>
        <begin position="33"/>
        <end position="42"/>
    </location>
</feature>
<feature type="compositionally biased region" description="Basic and acidic residues" evidence="1">
    <location>
        <begin position="16"/>
        <end position="32"/>
    </location>
</feature>
<organism evidence="2 3">
    <name type="scientific">Inquilinus limosus</name>
    <dbReference type="NCBI Taxonomy" id="171674"/>
    <lineage>
        <taxon>Bacteria</taxon>
        <taxon>Pseudomonadati</taxon>
        <taxon>Pseudomonadota</taxon>
        <taxon>Alphaproteobacteria</taxon>
        <taxon>Rhodospirillales</taxon>
        <taxon>Rhodospirillaceae</taxon>
        <taxon>Inquilinus</taxon>
    </lineage>
</organism>
<sequence>MNSTIQSNITQGIYDDMNRQTRQRDEERRQRDAAGAGTAASASLEDRVMDAVMAPLLVEANRRVATDGKAAAEAWYVAAGRELGGQAGSLMPEYRRRVAADGQASAESWYVAAAGDLSRRYIQSGR</sequence>
<keyword evidence="3" id="KW-1185">Reference proteome</keyword>
<feature type="region of interest" description="Disordered" evidence="1">
    <location>
        <begin position="1"/>
        <end position="42"/>
    </location>
</feature>
<dbReference type="AlphaFoldDB" id="A0A211ZNI9"/>